<dbReference type="InterPro" id="IPR027417">
    <property type="entry name" value="P-loop_NTPase"/>
</dbReference>
<dbReference type="Pfam" id="PF00005">
    <property type="entry name" value="ABC_tran"/>
    <property type="match status" value="1"/>
</dbReference>
<evidence type="ECO:0000256" key="6">
    <source>
        <dbReference type="ARBA" id="ARBA00023136"/>
    </source>
</evidence>
<dbReference type="Pfam" id="PF08402">
    <property type="entry name" value="TOBE_2"/>
    <property type="match status" value="1"/>
</dbReference>
<dbReference type="InterPro" id="IPR003439">
    <property type="entry name" value="ABC_transporter-like_ATP-bd"/>
</dbReference>
<dbReference type="InterPro" id="IPR050093">
    <property type="entry name" value="ABC_SmlMolc_Importer"/>
</dbReference>
<evidence type="ECO:0000256" key="2">
    <source>
        <dbReference type="ARBA" id="ARBA00022475"/>
    </source>
</evidence>
<dbReference type="RefSeq" id="WP_091394095.1">
    <property type="nucleotide sequence ID" value="NZ_FMCR01000001.1"/>
</dbReference>
<dbReference type="InterPro" id="IPR003593">
    <property type="entry name" value="AAA+_ATPase"/>
</dbReference>
<protein>
    <submittedName>
        <fullName evidence="8">Polyamine-transporting ATPase</fullName>
    </submittedName>
    <submittedName>
        <fullName evidence="9">Spermidine/putrescine transport system ATP-binding protein</fullName>
    </submittedName>
</protein>
<dbReference type="Proteomes" id="UP000198864">
    <property type="component" value="Unassembled WGS sequence"/>
</dbReference>
<dbReference type="Gene3D" id="3.40.50.300">
    <property type="entry name" value="P-loop containing nucleotide triphosphate hydrolases"/>
    <property type="match status" value="1"/>
</dbReference>
<sequence>MARETPAGDLRLADLTKRFGVFTAVDNLSLTIEQGSFFALLGASGCGKTTTLRMIAGLEEPTSGQVLLGDRDIARLRPYKRPVNTVFQSYALFPHLDIFENVAFGLRRRGIRSVDDEVTRMLSLVQLDGYGNRRPAQLSGGQQQRVALARALINRPQVLLLDEPLGALDLKLRRQMQIELKRIQTEVGITFVHVTHDQEEAMTMADTVAVMNAGRIEQLGAPADIYEFPATAFVANFLGQSNLLAGEATGASGGDVAVTAHGTRLSVPAGRARADHGPVHLGVRPEKLILVGSADQVPAGHQHVTGVVTDASYVGVSTQYLLRTGWGTELSVFAANSGTSTPVAVGSEAVAYWDPRHAFLLPRDAADTDRTSPVLDEPVGASS</sequence>
<dbReference type="SMART" id="SM00382">
    <property type="entry name" value="AAA"/>
    <property type="match status" value="1"/>
</dbReference>
<dbReference type="InterPro" id="IPR017879">
    <property type="entry name" value="PotA_ATP-bd"/>
</dbReference>
<dbReference type="EMBL" id="FMCR01000001">
    <property type="protein sequence ID" value="SCE67262.1"/>
    <property type="molecule type" value="Genomic_DNA"/>
</dbReference>
<keyword evidence="3" id="KW-0547">Nucleotide-binding</keyword>
<keyword evidence="2" id="KW-1003">Cell membrane</keyword>
<dbReference type="GO" id="GO:0005524">
    <property type="term" value="F:ATP binding"/>
    <property type="evidence" value="ECO:0007669"/>
    <property type="project" value="UniProtKB-KW"/>
</dbReference>
<evidence type="ECO:0000313" key="10">
    <source>
        <dbReference type="Proteomes" id="UP000198864"/>
    </source>
</evidence>
<dbReference type="PROSITE" id="PS50893">
    <property type="entry name" value="ABC_TRANSPORTER_2"/>
    <property type="match status" value="1"/>
</dbReference>
<evidence type="ECO:0000256" key="4">
    <source>
        <dbReference type="ARBA" id="ARBA00022840"/>
    </source>
</evidence>
<evidence type="ECO:0000313" key="9">
    <source>
        <dbReference type="EMBL" id="SCE67262.1"/>
    </source>
</evidence>
<dbReference type="InterPro" id="IPR013611">
    <property type="entry name" value="Transp-assoc_OB_typ2"/>
</dbReference>
<dbReference type="SUPFAM" id="SSF50331">
    <property type="entry name" value="MOP-like"/>
    <property type="match status" value="1"/>
</dbReference>
<evidence type="ECO:0000259" key="7">
    <source>
        <dbReference type="PROSITE" id="PS50893"/>
    </source>
</evidence>
<evidence type="ECO:0000256" key="1">
    <source>
        <dbReference type="ARBA" id="ARBA00022448"/>
    </source>
</evidence>
<dbReference type="InterPro" id="IPR017871">
    <property type="entry name" value="ABC_transporter-like_CS"/>
</dbReference>
<dbReference type="PROSITE" id="PS00211">
    <property type="entry name" value="ABC_TRANSPORTER_1"/>
    <property type="match status" value="1"/>
</dbReference>
<dbReference type="GO" id="GO:0043190">
    <property type="term" value="C:ATP-binding cassette (ABC) transporter complex"/>
    <property type="evidence" value="ECO:0007669"/>
    <property type="project" value="InterPro"/>
</dbReference>
<proteinExistence type="predicted"/>
<keyword evidence="11" id="KW-1185">Reference proteome</keyword>
<dbReference type="PANTHER" id="PTHR42781:SF4">
    <property type="entry name" value="SPERMIDINE_PUTRESCINE IMPORT ATP-BINDING PROTEIN POTA"/>
    <property type="match status" value="1"/>
</dbReference>
<evidence type="ECO:0000256" key="3">
    <source>
        <dbReference type="ARBA" id="ARBA00022741"/>
    </source>
</evidence>
<dbReference type="SUPFAM" id="SSF52540">
    <property type="entry name" value="P-loop containing nucleoside triphosphate hydrolases"/>
    <property type="match status" value="1"/>
</dbReference>
<keyword evidence="4 9" id="KW-0067">ATP-binding</keyword>
<feature type="domain" description="ABC transporter" evidence="7">
    <location>
        <begin position="10"/>
        <end position="238"/>
    </location>
</feature>
<evidence type="ECO:0000313" key="8">
    <source>
        <dbReference type="EMBL" id="RAN95237.1"/>
    </source>
</evidence>
<keyword evidence="1" id="KW-0813">Transport</keyword>
<accession>A0A1C4U6I8</accession>
<name>A0A1C4U6I8_9ACTN</name>
<reference evidence="9 10" key="1">
    <citation type="submission" date="2016-06" db="EMBL/GenBank/DDBJ databases">
        <authorList>
            <person name="Kjaerup R.B."/>
            <person name="Dalgaard T.S."/>
            <person name="Juul-Madsen H.R."/>
        </authorList>
    </citation>
    <scope>NUCLEOTIDE SEQUENCE [LARGE SCALE GENOMIC DNA]</scope>
    <source>
        <strain evidence="9 10">DSM 44871</strain>
    </source>
</reference>
<keyword evidence="5" id="KW-1278">Translocase</keyword>
<dbReference type="InterPro" id="IPR008995">
    <property type="entry name" value="Mo/tungstate-bd_C_term_dom"/>
</dbReference>
<dbReference type="GO" id="GO:0016887">
    <property type="term" value="F:ATP hydrolysis activity"/>
    <property type="evidence" value="ECO:0007669"/>
    <property type="project" value="InterPro"/>
</dbReference>
<evidence type="ECO:0000313" key="11">
    <source>
        <dbReference type="Proteomes" id="UP000249334"/>
    </source>
</evidence>
<dbReference type="Gene3D" id="2.40.50.100">
    <property type="match status" value="1"/>
</dbReference>
<dbReference type="PANTHER" id="PTHR42781">
    <property type="entry name" value="SPERMIDINE/PUTRESCINE IMPORT ATP-BINDING PROTEIN POTA"/>
    <property type="match status" value="1"/>
</dbReference>
<dbReference type="AlphaFoldDB" id="A0A1C4U6I8"/>
<dbReference type="STRING" id="285676.GA0070561_0751"/>
<organism evidence="9 10">
    <name type="scientific">Micromonospora saelicesensis</name>
    <dbReference type="NCBI Taxonomy" id="285676"/>
    <lineage>
        <taxon>Bacteria</taxon>
        <taxon>Bacillati</taxon>
        <taxon>Actinomycetota</taxon>
        <taxon>Actinomycetes</taxon>
        <taxon>Micromonosporales</taxon>
        <taxon>Micromonosporaceae</taxon>
        <taxon>Micromonospora</taxon>
    </lineage>
</organism>
<dbReference type="FunFam" id="3.40.50.300:FF:000133">
    <property type="entry name" value="Spermidine/putrescine import ATP-binding protein PotA"/>
    <property type="match status" value="1"/>
</dbReference>
<gene>
    <name evidence="9" type="ORF">GA0070561_0751</name>
    <name evidence="8" type="ORF">GAR05_04501</name>
</gene>
<reference evidence="8 11" key="2">
    <citation type="submission" date="2018-03" db="EMBL/GenBank/DDBJ databases">
        <title>Genomic framework for the identification of Micromonospora saelicesensis and Micromonospora noduli.</title>
        <authorList>
            <person name="Riesco R."/>
            <person name="Trujillo M.E."/>
        </authorList>
    </citation>
    <scope>NUCLEOTIDE SEQUENCE [LARGE SCALE GENOMIC DNA]</scope>
    <source>
        <strain evidence="8 11">GAR05</strain>
    </source>
</reference>
<dbReference type="GO" id="GO:0015594">
    <property type="term" value="F:ABC-type putrescine transporter activity"/>
    <property type="evidence" value="ECO:0007669"/>
    <property type="project" value="InterPro"/>
</dbReference>
<evidence type="ECO:0000256" key="5">
    <source>
        <dbReference type="ARBA" id="ARBA00022967"/>
    </source>
</evidence>
<keyword evidence="6" id="KW-0472">Membrane</keyword>
<dbReference type="Proteomes" id="UP000249334">
    <property type="component" value="Unassembled WGS sequence"/>
</dbReference>
<dbReference type="CDD" id="cd03300">
    <property type="entry name" value="ABC_PotA_N"/>
    <property type="match status" value="1"/>
</dbReference>
<dbReference type="EMBL" id="PXXW01000036">
    <property type="protein sequence ID" value="RAN95237.1"/>
    <property type="molecule type" value="Genomic_DNA"/>
</dbReference>